<dbReference type="FunFam" id="3.80.10.10:FF:000213">
    <property type="entry name" value="Tyrosine-sulfated glycopeptide receptor 1"/>
    <property type="match status" value="1"/>
</dbReference>
<dbReference type="SUPFAM" id="SSF52047">
    <property type="entry name" value="RNI-like"/>
    <property type="match status" value="1"/>
</dbReference>
<feature type="transmembrane region" description="Helical" evidence="11">
    <location>
        <begin position="939"/>
        <end position="962"/>
    </location>
</feature>
<dbReference type="GO" id="GO:0006952">
    <property type="term" value="P:defense response"/>
    <property type="evidence" value="ECO:0007669"/>
    <property type="project" value="UniProtKB-ARBA"/>
</dbReference>
<dbReference type="InterPro" id="IPR046956">
    <property type="entry name" value="RLP23-like"/>
</dbReference>
<dbReference type="EMBL" id="JAUHHV010000001">
    <property type="protein sequence ID" value="KAK1434940.1"/>
    <property type="molecule type" value="Genomic_DNA"/>
</dbReference>
<keyword evidence="5 11" id="KW-0812">Transmembrane</keyword>
<dbReference type="GO" id="GO:0005886">
    <property type="term" value="C:plasma membrane"/>
    <property type="evidence" value="ECO:0007669"/>
    <property type="project" value="UniProtKB-SubCell"/>
</dbReference>
<dbReference type="GO" id="GO:0051707">
    <property type="term" value="P:response to other organism"/>
    <property type="evidence" value="ECO:0007669"/>
    <property type="project" value="UniProtKB-ARBA"/>
</dbReference>
<reference evidence="13" key="1">
    <citation type="journal article" date="2023" name="bioRxiv">
        <title>Improved chromosome-level genome assembly for marigold (Tagetes erecta).</title>
        <authorList>
            <person name="Jiang F."/>
            <person name="Yuan L."/>
            <person name="Wang S."/>
            <person name="Wang H."/>
            <person name="Xu D."/>
            <person name="Wang A."/>
            <person name="Fan W."/>
        </authorList>
    </citation>
    <scope>NUCLEOTIDE SEQUENCE</scope>
    <source>
        <strain evidence="13">WSJ</strain>
        <tissue evidence="13">Leaf</tissue>
    </source>
</reference>
<evidence type="ECO:0000256" key="9">
    <source>
        <dbReference type="ARBA" id="ARBA00023136"/>
    </source>
</evidence>
<evidence type="ECO:0000256" key="7">
    <source>
        <dbReference type="ARBA" id="ARBA00022737"/>
    </source>
</evidence>
<evidence type="ECO:0000256" key="2">
    <source>
        <dbReference type="ARBA" id="ARBA00009592"/>
    </source>
</evidence>
<proteinExistence type="inferred from homology"/>
<evidence type="ECO:0000313" key="13">
    <source>
        <dbReference type="EMBL" id="KAK1434940.1"/>
    </source>
</evidence>
<dbReference type="InterPro" id="IPR032675">
    <property type="entry name" value="LRR_dom_sf"/>
</dbReference>
<keyword evidence="7" id="KW-0677">Repeat</keyword>
<organism evidence="13 14">
    <name type="scientific">Tagetes erecta</name>
    <name type="common">African marigold</name>
    <dbReference type="NCBI Taxonomy" id="13708"/>
    <lineage>
        <taxon>Eukaryota</taxon>
        <taxon>Viridiplantae</taxon>
        <taxon>Streptophyta</taxon>
        <taxon>Embryophyta</taxon>
        <taxon>Tracheophyta</taxon>
        <taxon>Spermatophyta</taxon>
        <taxon>Magnoliopsida</taxon>
        <taxon>eudicotyledons</taxon>
        <taxon>Gunneridae</taxon>
        <taxon>Pentapetalae</taxon>
        <taxon>asterids</taxon>
        <taxon>campanulids</taxon>
        <taxon>Asterales</taxon>
        <taxon>Asteraceae</taxon>
        <taxon>Asteroideae</taxon>
        <taxon>Heliantheae alliance</taxon>
        <taxon>Tageteae</taxon>
        <taxon>Tagetes</taxon>
    </lineage>
</organism>
<evidence type="ECO:0000256" key="3">
    <source>
        <dbReference type="ARBA" id="ARBA00022475"/>
    </source>
</evidence>
<comment type="similarity">
    <text evidence="2">Belongs to the RLP family.</text>
</comment>
<evidence type="ECO:0000256" key="10">
    <source>
        <dbReference type="ARBA" id="ARBA00023180"/>
    </source>
</evidence>
<dbReference type="SUPFAM" id="SSF52058">
    <property type="entry name" value="L domain-like"/>
    <property type="match status" value="2"/>
</dbReference>
<dbReference type="SMART" id="SM00369">
    <property type="entry name" value="LRR_TYP"/>
    <property type="match status" value="9"/>
</dbReference>
<gene>
    <name evidence="13" type="ORF">QVD17_00695</name>
</gene>
<comment type="caution">
    <text evidence="13">The sequence shown here is derived from an EMBL/GenBank/DDBJ whole genome shotgun (WGS) entry which is preliminary data.</text>
</comment>
<evidence type="ECO:0000256" key="4">
    <source>
        <dbReference type="ARBA" id="ARBA00022614"/>
    </source>
</evidence>
<keyword evidence="10" id="KW-0325">Glycoprotein</keyword>
<dbReference type="PANTHER" id="PTHR48061:SF12">
    <property type="entry name" value="DISEASE RESISTANCE LIKE PROTEIN"/>
    <property type="match status" value="1"/>
</dbReference>
<evidence type="ECO:0000256" key="8">
    <source>
        <dbReference type="ARBA" id="ARBA00022989"/>
    </source>
</evidence>
<dbReference type="InterPro" id="IPR001611">
    <property type="entry name" value="Leu-rich_rpt"/>
</dbReference>
<dbReference type="PRINTS" id="PR00019">
    <property type="entry name" value="LEURICHRPT"/>
</dbReference>
<keyword evidence="9 11" id="KW-0472">Membrane</keyword>
<dbReference type="Gene3D" id="3.80.10.10">
    <property type="entry name" value="Ribonuclease Inhibitor"/>
    <property type="match status" value="3"/>
</dbReference>
<feature type="signal peptide" evidence="12">
    <location>
        <begin position="1"/>
        <end position="17"/>
    </location>
</feature>
<keyword evidence="14" id="KW-1185">Reference proteome</keyword>
<evidence type="ECO:0000256" key="6">
    <source>
        <dbReference type="ARBA" id="ARBA00022729"/>
    </source>
</evidence>
<evidence type="ECO:0000313" key="14">
    <source>
        <dbReference type="Proteomes" id="UP001229421"/>
    </source>
</evidence>
<keyword evidence="8 11" id="KW-1133">Transmembrane helix</keyword>
<dbReference type="Pfam" id="PF00560">
    <property type="entry name" value="LRR_1"/>
    <property type="match status" value="5"/>
</dbReference>
<dbReference type="PANTHER" id="PTHR48061">
    <property type="entry name" value="LEUCINE-RICH REPEAT RECEPTOR PROTEIN KINASE EMS1-LIKE-RELATED"/>
    <property type="match status" value="1"/>
</dbReference>
<dbReference type="Proteomes" id="UP001229421">
    <property type="component" value="Unassembled WGS sequence"/>
</dbReference>
<evidence type="ECO:0000256" key="11">
    <source>
        <dbReference type="SAM" id="Phobius"/>
    </source>
</evidence>
<dbReference type="FunFam" id="3.80.10.10:FF:000095">
    <property type="entry name" value="LRR receptor-like serine/threonine-protein kinase GSO1"/>
    <property type="match status" value="1"/>
</dbReference>
<sequence length="989" mass="111183">MASIFFFFFQTISLVHFLVVLACTASLLTYDEECSALFKFKQTHFHQNYYAAGGFLKFDSWRRIKTNTSDCCLFDGVVCSNKGHVIGLDLSQSSLTGVINSSSSLFKLVHLQVLNLSMNNFFESQIPPKIACLKQLRSLDLSYSGFVGQIPNEMSRLILLSWLDLSGNPGLKLQSHGHEHMLQNMTRLESLYLSSVDLNSSVPRFLVNFSSLMHIRLRECRLQDEFPSAIFHLPKLKYIDVGNNPNLTGSLPEFHNNTLLKYLSVSSTGFNGIIPKSISNINHLEFFSLKKSHFSGPIPGSLLNLTQLTFLSLANNEFTGLVPSLASLLELTALNLAFNNLEMGCTYGWINKLTKLNSLKVDSMNIHEEILPYIVNLTKLTFLSMRENFIFGQIPTSFMNLTQLTLLDVGENQLQGPISSLFRSFKSLKYLNIGGNNFSGTVRLDSFLGLNELEILNLDGNSLSFVTTNNHTNDTLPELKYLGLSFCNLKEFPSFLRFQMKMIGLFLSGNEIEGLVPNWIWNNSQATLEIFELRDNFITGFHQHHGFLSLSRLKLFDMAHNQLQGSPPIPPQSIVFYDVSNNNLTGKIPPLICEMKSLQLLDLSSNNMIGMLPSCFKNLFNVLSVLDLKRNIFHGPVMNTCRHGSLLKKLDLSENRFNGKVSRSLASCTNLEFLSLADNSFKDVFPVWLGTLPMIQVLILRSNKFFGAIQGLSTVNSQFHKLRIIDISNNNFSGELPNKSFQTWNAMKFYFNGDLSSMGSEFDFDDVKLTPYEFTYSMTLTNKGVKREYVKILNIFIAIDLSCNNFEGQIPLSLQDLHGLESLNLSNNHFTGPILSSLGNLKKLESLDLSKNELSGQIPQQLLQLGFLSILNVSFNHLDGRIPQGKQFDTFDNNSYMGNRGLCGIPLSIECENSKVSTVFPSTNNNDYGSLMPSDIIDWVVILLGVGSGLLVGVVIGSFVYARYGDSLLQRFGMRKDKWVRPLRNTKRN</sequence>
<evidence type="ECO:0000256" key="5">
    <source>
        <dbReference type="ARBA" id="ARBA00022692"/>
    </source>
</evidence>
<evidence type="ECO:0000256" key="12">
    <source>
        <dbReference type="SAM" id="SignalP"/>
    </source>
</evidence>
<name>A0AAD8P0S9_TARER</name>
<dbReference type="InterPro" id="IPR003591">
    <property type="entry name" value="Leu-rich_rpt_typical-subtyp"/>
</dbReference>
<evidence type="ECO:0000256" key="1">
    <source>
        <dbReference type="ARBA" id="ARBA00004251"/>
    </source>
</evidence>
<keyword evidence="4" id="KW-0433">Leucine-rich repeat</keyword>
<accession>A0AAD8P0S9</accession>
<dbReference type="AlphaFoldDB" id="A0AAD8P0S9"/>
<keyword evidence="3" id="KW-1003">Cell membrane</keyword>
<evidence type="ECO:0008006" key="15">
    <source>
        <dbReference type="Google" id="ProtNLM"/>
    </source>
</evidence>
<protein>
    <recommendedName>
        <fullName evidence="15">Leucine-rich repeat-containing N-terminal plant-type domain-containing protein</fullName>
    </recommendedName>
</protein>
<feature type="chain" id="PRO_5041988690" description="Leucine-rich repeat-containing N-terminal plant-type domain-containing protein" evidence="12">
    <location>
        <begin position="18"/>
        <end position="989"/>
    </location>
</feature>
<comment type="subcellular location">
    <subcellularLocation>
        <location evidence="1">Cell membrane</location>
        <topology evidence="1">Single-pass type I membrane protein</topology>
    </subcellularLocation>
</comment>
<keyword evidence="6 12" id="KW-0732">Signal</keyword>